<gene>
    <name evidence="7" type="ORF">KGF57_000748</name>
</gene>
<proteinExistence type="predicted"/>
<evidence type="ECO:0000256" key="2">
    <source>
        <dbReference type="ARBA" id="ARBA00022741"/>
    </source>
</evidence>
<dbReference type="InterPro" id="IPR045540">
    <property type="entry name" value="YegS/DAGK_C"/>
</dbReference>
<evidence type="ECO:0000256" key="5">
    <source>
        <dbReference type="SAM" id="MobiDB-lite"/>
    </source>
</evidence>
<dbReference type="PANTHER" id="PTHR12358:SF31">
    <property type="entry name" value="ACYLGLYCEROL KINASE, MITOCHONDRIAL"/>
    <property type="match status" value="1"/>
</dbReference>
<dbReference type="EMBL" id="JAIHNG010000044">
    <property type="protein sequence ID" value="KAI5965482.1"/>
    <property type="molecule type" value="Genomic_DNA"/>
</dbReference>
<dbReference type="Pfam" id="PF00781">
    <property type="entry name" value="DAGK_cat"/>
    <property type="match status" value="1"/>
</dbReference>
<evidence type="ECO:0000256" key="4">
    <source>
        <dbReference type="ARBA" id="ARBA00022840"/>
    </source>
</evidence>
<dbReference type="PROSITE" id="PS50146">
    <property type="entry name" value="DAGK"/>
    <property type="match status" value="1"/>
</dbReference>
<dbReference type="GO" id="GO:0005524">
    <property type="term" value="F:ATP binding"/>
    <property type="evidence" value="ECO:0007669"/>
    <property type="project" value="UniProtKB-KW"/>
</dbReference>
<dbReference type="Pfam" id="PF19279">
    <property type="entry name" value="YegS_C"/>
    <property type="match status" value="1"/>
</dbReference>
<evidence type="ECO:0000256" key="1">
    <source>
        <dbReference type="ARBA" id="ARBA00022679"/>
    </source>
</evidence>
<sequence>MTTSSSSLNRKLSSEQLLYRKRDSVSVTLASQGIVVDTTNRGSHGRQNQQQNGNMLVSNDGGVEVWGDADSSSASSSSGLLGSCYSCFGAEDEPKSSKVPHFIPYKNIIHVEALGPEENHEVKLTFVVPNHEDYLKRATKLAIYKHNARVQNYDSQKHQQETVTRYIINKAYHYKVMQQPSILVLINPHGGQGHAVKIYKEDIKPVLEAAHCNITYKETEYSGHATDIARDLNIDDYDVVLCCSGDGIPHEVINGFYQRNDNGVAAFNKLIVTQLPCGSGNALCLSTLGGLRVAQVATWLMLKSKPSKLDLMAVTQGKGPSQVTKLSFLSQCYGIVADSDIGTEHLRWLGPIRFEIGVMQKVFTFSKYPCDVYIEVWTEDKSQIAQHVESHLANTNNRNNSDNGKHAALPVLTRDKLQLRQPPLDQPVPSHWKHMPQSITNNLNVFYVGNMPYVSADAQFFPAALPDDGHMDMVITDTSSSIADIVSIMLNVEKGTHVNHDKLIHAKIKSYRLVPRLGSTENHYISVDGESFPVEALQVEVLPGVMSSLLYEGKYTETVMTE</sequence>
<evidence type="ECO:0000313" key="7">
    <source>
        <dbReference type="EMBL" id="KAI5965482.1"/>
    </source>
</evidence>
<dbReference type="SMART" id="SM00046">
    <property type="entry name" value="DAGKc"/>
    <property type="match status" value="1"/>
</dbReference>
<keyword evidence="4" id="KW-0067">ATP-binding</keyword>
<dbReference type="AlphaFoldDB" id="A0AAD5BIE0"/>
<keyword evidence="1" id="KW-0808">Transferase</keyword>
<reference evidence="7 8" key="1">
    <citation type="journal article" date="2022" name="DNA Res.">
        <title>Genome analysis of five recently described species of the CUG-Ser clade uncovers Candida theae as a new hybrid lineage with pathogenic potential in the Candida parapsilosis species complex.</title>
        <authorList>
            <person name="Mixao V."/>
            <person name="Del Olmo V."/>
            <person name="Hegedusova E."/>
            <person name="Saus E."/>
            <person name="Pryszcz L."/>
            <person name="Cillingova A."/>
            <person name="Nosek J."/>
            <person name="Gabaldon T."/>
        </authorList>
    </citation>
    <scope>NUCLEOTIDE SEQUENCE [LARGE SCALE GENOMIC DNA]</scope>
    <source>
        <strain evidence="7 8">CBS 12239</strain>
    </source>
</reference>
<dbReference type="InterPro" id="IPR001206">
    <property type="entry name" value="Diacylglycerol_kinase_cat_dom"/>
</dbReference>
<dbReference type="GO" id="GO:0016020">
    <property type="term" value="C:membrane"/>
    <property type="evidence" value="ECO:0007669"/>
    <property type="project" value="TreeGrafter"/>
</dbReference>
<protein>
    <submittedName>
        <fullName evidence="7">LCB4</fullName>
    </submittedName>
</protein>
<feature type="domain" description="DAGKc" evidence="6">
    <location>
        <begin position="177"/>
        <end position="318"/>
    </location>
</feature>
<dbReference type="GO" id="GO:0005737">
    <property type="term" value="C:cytoplasm"/>
    <property type="evidence" value="ECO:0007669"/>
    <property type="project" value="TreeGrafter"/>
</dbReference>
<dbReference type="SUPFAM" id="SSF111331">
    <property type="entry name" value="NAD kinase/diacylglycerol kinase-like"/>
    <property type="match status" value="1"/>
</dbReference>
<dbReference type="PANTHER" id="PTHR12358">
    <property type="entry name" value="SPHINGOSINE KINASE"/>
    <property type="match status" value="1"/>
</dbReference>
<dbReference type="RefSeq" id="XP_051610746.1">
    <property type="nucleotide sequence ID" value="XM_051755248.1"/>
</dbReference>
<feature type="region of interest" description="Disordered" evidence="5">
    <location>
        <begin position="38"/>
        <end position="62"/>
    </location>
</feature>
<dbReference type="InterPro" id="IPR017438">
    <property type="entry name" value="ATP-NAD_kinase_N"/>
</dbReference>
<name>A0AAD5BIE0_9ASCO</name>
<keyword evidence="2" id="KW-0547">Nucleotide-binding</keyword>
<organism evidence="7 8">
    <name type="scientific">Candida theae</name>
    <dbReference type="NCBI Taxonomy" id="1198502"/>
    <lineage>
        <taxon>Eukaryota</taxon>
        <taxon>Fungi</taxon>
        <taxon>Dikarya</taxon>
        <taxon>Ascomycota</taxon>
        <taxon>Saccharomycotina</taxon>
        <taxon>Pichiomycetes</taxon>
        <taxon>Debaryomycetaceae</taxon>
        <taxon>Candida/Lodderomyces clade</taxon>
        <taxon>Candida</taxon>
    </lineage>
</organism>
<dbReference type="Proteomes" id="UP001204833">
    <property type="component" value="Unassembled WGS sequence"/>
</dbReference>
<evidence type="ECO:0000259" key="6">
    <source>
        <dbReference type="PROSITE" id="PS50146"/>
    </source>
</evidence>
<accession>A0AAD5BIE0</accession>
<evidence type="ECO:0000256" key="3">
    <source>
        <dbReference type="ARBA" id="ARBA00022777"/>
    </source>
</evidence>
<dbReference type="InterPro" id="IPR050187">
    <property type="entry name" value="Lipid_Phosphate_FormReg"/>
</dbReference>
<dbReference type="GO" id="GO:0001727">
    <property type="term" value="F:lipid kinase activity"/>
    <property type="evidence" value="ECO:0007669"/>
    <property type="project" value="TreeGrafter"/>
</dbReference>
<comment type="caution">
    <text evidence="7">The sequence shown here is derived from an EMBL/GenBank/DDBJ whole genome shotgun (WGS) entry which is preliminary data.</text>
</comment>
<dbReference type="GeneID" id="76148807"/>
<dbReference type="InterPro" id="IPR016064">
    <property type="entry name" value="NAD/diacylglycerol_kinase_sf"/>
</dbReference>
<dbReference type="Gene3D" id="3.40.50.10330">
    <property type="entry name" value="Probable inorganic polyphosphate/atp-NAD kinase, domain 1"/>
    <property type="match status" value="1"/>
</dbReference>
<evidence type="ECO:0000313" key="8">
    <source>
        <dbReference type="Proteomes" id="UP001204833"/>
    </source>
</evidence>
<feature type="compositionally biased region" description="Polar residues" evidence="5">
    <location>
        <begin position="38"/>
        <end position="57"/>
    </location>
</feature>
<keyword evidence="8" id="KW-1185">Reference proteome</keyword>
<dbReference type="Gene3D" id="2.60.200.40">
    <property type="match status" value="1"/>
</dbReference>
<dbReference type="GO" id="GO:0046512">
    <property type="term" value="P:sphingosine biosynthetic process"/>
    <property type="evidence" value="ECO:0007669"/>
    <property type="project" value="TreeGrafter"/>
</dbReference>
<keyword evidence="3" id="KW-0418">Kinase</keyword>